<dbReference type="PANTHER" id="PTHR38011">
    <property type="entry name" value="DIHYDROFOLATE REDUCTASE FAMILY PROTEIN (AFU_ORTHOLOGUE AFUA_8G06820)"/>
    <property type="match status" value="1"/>
</dbReference>
<gene>
    <name evidence="2" type="ORF">SAMN04489716_6513</name>
</gene>
<dbReference type="AlphaFoldDB" id="A0A1H2CRC3"/>
<reference evidence="2 3" key="1">
    <citation type="submission" date="2016-10" db="EMBL/GenBank/DDBJ databases">
        <authorList>
            <person name="de Groot N.N."/>
        </authorList>
    </citation>
    <scope>NUCLEOTIDE SEQUENCE [LARGE SCALE GENOMIC DNA]</scope>
    <source>
        <strain evidence="2 3">DSM 43941</strain>
    </source>
</reference>
<dbReference type="GO" id="GO:0009231">
    <property type="term" value="P:riboflavin biosynthetic process"/>
    <property type="evidence" value="ECO:0007669"/>
    <property type="project" value="InterPro"/>
</dbReference>
<keyword evidence="3" id="KW-1185">Reference proteome</keyword>
<dbReference type="InterPro" id="IPR050765">
    <property type="entry name" value="Riboflavin_Biosynth_HTPR"/>
</dbReference>
<sequence length="185" mass="19810">MKTQYYTATTIDGFIADEDNSLDWLFEVEDRGESPFGEFFAGVGAFAMGATTYEWILSHEKAREDPSAWLGPYGDTPAWIFTHRELPVVPGADLHFVRGEVGPVHAAMTRAAAGKNVWLVGGGDLVGQFADAGLLDEVILGVAPVTLGAGAPVLPRRLPSSRLTLTSARPVGPFAYLTYDVSPPS</sequence>
<accession>A0A1H2CRC3</accession>
<dbReference type="GO" id="GO:0008703">
    <property type="term" value="F:5-amino-6-(5-phosphoribosylamino)uracil reductase activity"/>
    <property type="evidence" value="ECO:0007669"/>
    <property type="project" value="InterPro"/>
</dbReference>
<protein>
    <submittedName>
        <fullName evidence="2">Dihydrofolate reductase</fullName>
    </submittedName>
</protein>
<dbReference type="InterPro" id="IPR024072">
    <property type="entry name" value="DHFR-like_dom_sf"/>
</dbReference>
<dbReference type="Pfam" id="PF01872">
    <property type="entry name" value="RibD_C"/>
    <property type="match status" value="1"/>
</dbReference>
<organism evidence="2 3">
    <name type="scientific">Actinoplanes derwentensis</name>
    <dbReference type="NCBI Taxonomy" id="113562"/>
    <lineage>
        <taxon>Bacteria</taxon>
        <taxon>Bacillati</taxon>
        <taxon>Actinomycetota</taxon>
        <taxon>Actinomycetes</taxon>
        <taxon>Micromonosporales</taxon>
        <taxon>Micromonosporaceae</taxon>
        <taxon>Actinoplanes</taxon>
    </lineage>
</organism>
<feature type="domain" description="Bacterial bifunctional deaminase-reductase C-terminal" evidence="1">
    <location>
        <begin position="72"/>
        <end position="172"/>
    </location>
</feature>
<proteinExistence type="predicted"/>
<name>A0A1H2CRC3_9ACTN</name>
<dbReference type="STRING" id="113562.SAMN04489716_6513"/>
<evidence type="ECO:0000313" key="2">
    <source>
        <dbReference type="EMBL" id="SDT72869.1"/>
    </source>
</evidence>
<dbReference type="SUPFAM" id="SSF53597">
    <property type="entry name" value="Dihydrofolate reductase-like"/>
    <property type="match status" value="1"/>
</dbReference>
<dbReference type="EMBL" id="LT629758">
    <property type="protein sequence ID" value="SDT72869.1"/>
    <property type="molecule type" value="Genomic_DNA"/>
</dbReference>
<evidence type="ECO:0000313" key="3">
    <source>
        <dbReference type="Proteomes" id="UP000198688"/>
    </source>
</evidence>
<dbReference type="Proteomes" id="UP000198688">
    <property type="component" value="Chromosome I"/>
</dbReference>
<dbReference type="PANTHER" id="PTHR38011:SF11">
    <property type="entry name" value="2,5-DIAMINO-6-RIBOSYLAMINO-4(3H)-PYRIMIDINONE 5'-PHOSPHATE REDUCTASE"/>
    <property type="match status" value="1"/>
</dbReference>
<dbReference type="Gene3D" id="3.40.430.10">
    <property type="entry name" value="Dihydrofolate Reductase, subunit A"/>
    <property type="match status" value="1"/>
</dbReference>
<dbReference type="InterPro" id="IPR002734">
    <property type="entry name" value="RibDG_C"/>
</dbReference>
<dbReference type="RefSeq" id="WP_092549744.1">
    <property type="nucleotide sequence ID" value="NZ_BOMJ01000128.1"/>
</dbReference>
<dbReference type="OrthoDB" id="195113at2"/>
<evidence type="ECO:0000259" key="1">
    <source>
        <dbReference type="Pfam" id="PF01872"/>
    </source>
</evidence>